<name>A0A2A4YRN4_9PROT</name>
<keyword evidence="4 6" id="KW-1133">Transmembrane helix</keyword>
<accession>A0A2A4YRN4</accession>
<dbReference type="InterPro" id="IPR001123">
    <property type="entry name" value="LeuE-type"/>
</dbReference>
<evidence type="ECO:0000313" key="7">
    <source>
        <dbReference type="EMBL" id="PCI97391.1"/>
    </source>
</evidence>
<dbReference type="AlphaFoldDB" id="A0A2A4YRN4"/>
<reference evidence="7" key="2">
    <citation type="journal article" date="2018" name="ISME J.">
        <title>A dynamic microbial community with high functional redundancy inhabits the cold, oxic subseafloor aquifer.</title>
        <authorList>
            <person name="Tully B.J."/>
            <person name="Wheat C.G."/>
            <person name="Glazer B.T."/>
            <person name="Huber J.A."/>
        </authorList>
    </citation>
    <scope>NUCLEOTIDE SEQUENCE</scope>
    <source>
        <strain evidence="7">NORP83</strain>
    </source>
</reference>
<dbReference type="GO" id="GO:0005886">
    <property type="term" value="C:plasma membrane"/>
    <property type="evidence" value="ECO:0007669"/>
    <property type="project" value="UniProtKB-SubCell"/>
</dbReference>
<organism evidence="7">
    <name type="scientific">OCS116 cluster bacterium</name>
    <dbReference type="NCBI Taxonomy" id="2030921"/>
    <lineage>
        <taxon>Bacteria</taxon>
        <taxon>Pseudomonadati</taxon>
        <taxon>Pseudomonadota</taxon>
        <taxon>Alphaproteobacteria</taxon>
        <taxon>OCS116 cluster</taxon>
    </lineage>
</organism>
<proteinExistence type="predicted"/>
<feature type="transmembrane region" description="Helical" evidence="6">
    <location>
        <begin position="87"/>
        <end position="105"/>
    </location>
</feature>
<protein>
    <submittedName>
        <fullName evidence="7">Lysine transporter LysE</fullName>
    </submittedName>
</protein>
<evidence type="ECO:0000256" key="2">
    <source>
        <dbReference type="ARBA" id="ARBA00022475"/>
    </source>
</evidence>
<feature type="transmembrane region" description="Helical" evidence="6">
    <location>
        <begin position="57"/>
        <end position="80"/>
    </location>
</feature>
<reference key="1">
    <citation type="submission" date="2017-08" db="EMBL/GenBank/DDBJ databases">
        <title>A dynamic microbial community with high functional redundancy inhabits the cold, oxic subseafloor aquifer.</title>
        <authorList>
            <person name="Tully B.J."/>
            <person name="Wheat C.G."/>
            <person name="Glazer B.T."/>
            <person name="Huber J.A."/>
        </authorList>
    </citation>
    <scope>NUCLEOTIDE SEQUENCE [LARGE SCALE GENOMIC DNA]</scope>
</reference>
<feature type="transmembrane region" description="Helical" evidence="6">
    <location>
        <begin position="163"/>
        <end position="188"/>
    </location>
</feature>
<dbReference type="PANTHER" id="PTHR30086">
    <property type="entry name" value="ARGININE EXPORTER PROTEIN ARGO"/>
    <property type="match status" value="1"/>
</dbReference>
<evidence type="ECO:0000256" key="4">
    <source>
        <dbReference type="ARBA" id="ARBA00022989"/>
    </source>
</evidence>
<keyword evidence="2" id="KW-1003">Cell membrane</keyword>
<sequence>MICGLHRARLSRMNMTIEALLLMIPACFAINMIPGPNNVLAIRNGLQHGYWASMVGVLGRFLSFSFYALLTVFGLGIIIANSVWAFTAIKIIGACYLIYIGIMSIKNGMDLGDLNALESEKTNYFRLFKQEALVGFTNPKIVLIFTALLPQFISSTENFNQQFFWLTIMFCLLELVATSIYVIATSQFAEKFKSRKGQTVLSRIIGSFLVGFGLLMLTARQ</sequence>
<comment type="caution">
    <text evidence="7">The sequence shown here is derived from an EMBL/GenBank/DDBJ whole genome shotgun (WGS) entry which is preliminary data.</text>
</comment>
<dbReference type="Pfam" id="PF01810">
    <property type="entry name" value="LysE"/>
    <property type="match status" value="1"/>
</dbReference>
<dbReference type="EMBL" id="NVUS01000030">
    <property type="protein sequence ID" value="PCI97391.1"/>
    <property type="molecule type" value="Genomic_DNA"/>
</dbReference>
<dbReference type="PIRSF" id="PIRSF006324">
    <property type="entry name" value="LeuE"/>
    <property type="match status" value="1"/>
</dbReference>
<dbReference type="GO" id="GO:0015171">
    <property type="term" value="F:amino acid transmembrane transporter activity"/>
    <property type="evidence" value="ECO:0007669"/>
    <property type="project" value="TreeGrafter"/>
</dbReference>
<evidence type="ECO:0000256" key="6">
    <source>
        <dbReference type="SAM" id="Phobius"/>
    </source>
</evidence>
<comment type="subcellular location">
    <subcellularLocation>
        <location evidence="1">Cell membrane</location>
        <topology evidence="1">Multi-pass membrane protein</topology>
    </subcellularLocation>
</comment>
<evidence type="ECO:0000256" key="3">
    <source>
        <dbReference type="ARBA" id="ARBA00022692"/>
    </source>
</evidence>
<evidence type="ECO:0000256" key="1">
    <source>
        <dbReference type="ARBA" id="ARBA00004651"/>
    </source>
</evidence>
<keyword evidence="3 6" id="KW-0812">Transmembrane</keyword>
<dbReference type="PANTHER" id="PTHR30086:SF20">
    <property type="entry name" value="ARGININE EXPORTER PROTEIN ARGO-RELATED"/>
    <property type="match status" value="1"/>
</dbReference>
<gene>
    <name evidence="7" type="ORF">COB13_15790</name>
</gene>
<feature type="transmembrane region" description="Helical" evidence="6">
    <location>
        <begin position="200"/>
        <end position="219"/>
    </location>
</feature>
<evidence type="ECO:0000256" key="5">
    <source>
        <dbReference type="ARBA" id="ARBA00023136"/>
    </source>
</evidence>
<keyword evidence="5 6" id="KW-0472">Membrane</keyword>